<evidence type="ECO:0000256" key="9">
    <source>
        <dbReference type="SAM" id="Phobius"/>
    </source>
</evidence>
<name>A0ABU4RW56_9GAMM</name>
<keyword evidence="5 9" id="KW-0472">Membrane</keyword>
<dbReference type="InterPro" id="IPR011990">
    <property type="entry name" value="TPR-like_helical_dom_sf"/>
</dbReference>
<feature type="domain" description="Ancillary SecYEG translocon subunit/Cell division coordinator CpoB TPR" evidence="10">
    <location>
        <begin position="15"/>
        <end position="218"/>
    </location>
</feature>
<comment type="similarity">
    <text evidence="7">Belongs to the YfgM family.</text>
</comment>
<dbReference type="Pfam" id="PF09976">
    <property type="entry name" value="TPR_21"/>
    <property type="match status" value="1"/>
</dbReference>
<organism evidence="11 12">
    <name type="scientific">Gilvimarinus gilvus</name>
    <dbReference type="NCBI Taxonomy" id="3058038"/>
    <lineage>
        <taxon>Bacteria</taxon>
        <taxon>Pseudomonadati</taxon>
        <taxon>Pseudomonadota</taxon>
        <taxon>Gammaproteobacteria</taxon>
        <taxon>Cellvibrionales</taxon>
        <taxon>Cellvibrionaceae</taxon>
        <taxon>Gilvimarinus</taxon>
    </lineage>
</organism>
<evidence type="ECO:0000256" key="2">
    <source>
        <dbReference type="ARBA" id="ARBA00022475"/>
    </source>
</evidence>
<dbReference type="SUPFAM" id="SSF48452">
    <property type="entry name" value="TPR-like"/>
    <property type="match status" value="1"/>
</dbReference>
<gene>
    <name evidence="11" type="ORF">SCD92_03935</name>
</gene>
<dbReference type="PIRSF" id="PIRSF006170">
    <property type="entry name" value="YfgM"/>
    <property type="match status" value="1"/>
</dbReference>
<dbReference type="InterPro" id="IPR026039">
    <property type="entry name" value="YfgM"/>
</dbReference>
<feature type="transmembrane region" description="Helical" evidence="9">
    <location>
        <begin position="21"/>
        <end position="42"/>
    </location>
</feature>
<evidence type="ECO:0000256" key="5">
    <source>
        <dbReference type="ARBA" id="ARBA00023136"/>
    </source>
</evidence>
<dbReference type="RefSeq" id="WP_302721338.1">
    <property type="nucleotide sequence ID" value="NZ_JAULRU010000264.1"/>
</dbReference>
<evidence type="ECO:0000256" key="7">
    <source>
        <dbReference type="ARBA" id="ARBA00024197"/>
    </source>
</evidence>
<keyword evidence="2" id="KW-1003">Cell membrane</keyword>
<dbReference type="Proteomes" id="UP001273505">
    <property type="component" value="Unassembled WGS sequence"/>
</dbReference>
<evidence type="ECO:0000259" key="10">
    <source>
        <dbReference type="Pfam" id="PF09976"/>
    </source>
</evidence>
<reference evidence="11 12" key="1">
    <citation type="submission" date="2023-11" db="EMBL/GenBank/DDBJ databases">
        <title>Gilvimarinus fulvus sp. nov., isolated from the surface of Kelp.</title>
        <authorList>
            <person name="Sun Y.Y."/>
            <person name="Gong Y."/>
            <person name="Du Z.J."/>
        </authorList>
    </citation>
    <scope>NUCLEOTIDE SEQUENCE [LARGE SCALE GENOMIC DNA]</scope>
    <source>
        <strain evidence="11 12">SDUM040013</strain>
    </source>
</reference>
<evidence type="ECO:0000313" key="12">
    <source>
        <dbReference type="Proteomes" id="UP001273505"/>
    </source>
</evidence>
<evidence type="ECO:0000256" key="6">
    <source>
        <dbReference type="ARBA" id="ARBA00023186"/>
    </source>
</evidence>
<keyword evidence="12" id="KW-1185">Reference proteome</keyword>
<dbReference type="EMBL" id="JAXAFO010000004">
    <property type="protein sequence ID" value="MDX6848496.1"/>
    <property type="molecule type" value="Genomic_DNA"/>
</dbReference>
<evidence type="ECO:0000256" key="4">
    <source>
        <dbReference type="ARBA" id="ARBA00022989"/>
    </source>
</evidence>
<evidence type="ECO:0000313" key="11">
    <source>
        <dbReference type="EMBL" id="MDX6848496.1"/>
    </source>
</evidence>
<keyword evidence="4 9" id="KW-1133">Transmembrane helix</keyword>
<comment type="subcellular location">
    <subcellularLocation>
        <location evidence="1">Cell membrane</location>
        <topology evidence="1">Single-pass type II membrane protein</topology>
    </subcellularLocation>
</comment>
<evidence type="ECO:0000256" key="8">
    <source>
        <dbReference type="ARBA" id="ARBA00024235"/>
    </source>
</evidence>
<dbReference type="PANTHER" id="PTHR38035">
    <property type="entry name" value="UPF0070 PROTEIN YFGM"/>
    <property type="match status" value="1"/>
</dbReference>
<sequence length="228" mass="24677">MSDHLTEEEQIENLKRLWKEYGTSVIASVVVASAGYFGWNYWQGAEQRKAEIASEYYEQILVAAQSDAAAEGEAEAAGATVDHLAGQIRDTKPDSFYAAQGAFFSAKKAVESGNLEQAVSELEWVLANVSDPALLQIARLRLARVQAELGEFAAASEQLSGQPLVGFESEHAEVQGDVLRLSGDKAAALTAYEKALEKFAGANQQRQVVLQMKIDNVKPESALEEPSA</sequence>
<keyword evidence="6" id="KW-0143">Chaperone</keyword>
<protein>
    <recommendedName>
        <fullName evidence="8">Ancillary SecYEG translocon subunit</fullName>
    </recommendedName>
</protein>
<accession>A0ABU4RW56</accession>
<dbReference type="PANTHER" id="PTHR38035:SF1">
    <property type="entry name" value="ANCILLARY SECYEG TRANSLOCON SUBUNIT"/>
    <property type="match status" value="1"/>
</dbReference>
<evidence type="ECO:0000256" key="1">
    <source>
        <dbReference type="ARBA" id="ARBA00004401"/>
    </source>
</evidence>
<dbReference type="InterPro" id="IPR018704">
    <property type="entry name" value="SecYEG/CpoB_TPR"/>
</dbReference>
<dbReference type="Gene3D" id="1.25.40.10">
    <property type="entry name" value="Tetratricopeptide repeat domain"/>
    <property type="match status" value="1"/>
</dbReference>
<proteinExistence type="inferred from homology"/>
<comment type="caution">
    <text evidence="11">The sequence shown here is derived from an EMBL/GenBank/DDBJ whole genome shotgun (WGS) entry which is preliminary data.</text>
</comment>
<evidence type="ECO:0000256" key="3">
    <source>
        <dbReference type="ARBA" id="ARBA00022692"/>
    </source>
</evidence>
<keyword evidence="3 9" id="KW-0812">Transmembrane</keyword>